<dbReference type="AlphaFoldDB" id="A0A5E4CA33"/>
<keyword evidence="2" id="KW-1185">Reference proteome</keyword>
<accession>A0A5E4CA33</accession>
<organism evidence="1 2">
    <name type="scientific">Marmota monax</name>
    <name type="common">Woodchuck</name>
    <dbReference type="NCBI Taxonomy" id="9995"/>
    <lineage>
        <taxon>Eukaryota</taxon>
        <taxon>Metazoa</taxon>
        <taxon>Chordata</taxon>
        <taxon>Craniata</taxon>
        <taxon>Vertebrata</taxon>
        <taxon>Euteleostomi</taxon>
        <taxon>Mammalia</taxon>
        <taxon>Eutheria</taxon>
        <taxon>Euarchontoglires</taxon>
        <taxon>Glires</taxon>
        <taxon>Rodentia</taxon>
        <taxon>Sciuromorpha</taxon>
        <taxon>Sciuridae</taxon>
        <taxon>Xerinae</taxon>
        <taxon>Marmotini</taxon>
        <taxon>Marmota</taxon>
    </lineage>
</organism>
<evidence type="ECO:0000313" key="1">
    <source>
        <dbReference type="EMBL" id="VTJ78784.1"/>
    </source>
</evidence>
<name>A0A5E4CA33_MARMO</name>
<evidence type="ECO:0000313" key="2">
    <source>
        <dbReference type="Proteomes" id="UP000335636"/>
    </source>
</evidence>
<sequence length="70" mass="7787">DGDLDFDQLLLGGDRALDLDLDLSPFIEPDLDLLSAPDLDLEETQMMAEDMLILSRVPCSCWVGENMAFL</sequence>
<dbReference type="EMBL" id="CABDUW010001118">
    <property type="protein sequence ID" value="VTJ78784.1"/>
    <property type="molecule type" value="Genomic_DNA"/>
</dbReference>
<comment type="caution">
    <text evidence="1">The sequence shown here is derived from an EMBL/GenBank/DDBJ whole genome shotgun (WGS) entry which is preliminary data.</text>
</comment>
<gene>
    <name evidence="1" type="ORF">MONAX_5E003173</name>
</gene>
<proteinExistence type="predicted"/>
<feature type="non-terminal residue" evidence="1">
    <location>
        <position position="1"/>
    </location>
</feature>
<protein>
    <submittedName>
        <fullName evidence="1">Uncharacterized protein</fullName>
    </submittedName>
</protein>
<dbReference type="Proteomes" id="UP000335636">
    <property type="component" value="Unassembled WGS sequence"/>
</dbReference>
<reference evidence="1" key="1">
    <citation type="submission" date="2019-04" db="EMBL/GenBank/DDBJ databases">
        <authorList>
            <person name="Alioto T."/>
            <person name="Alioto T."/>
        </authorList>
    </citation>
    <scope>NUCLEOTIDE SEQUENCE [LARGE SCALE GENOMIC DNA]</scope>
</reference>